<dbReference type="SMART" id="SM00450">
    <property type="entry name" value="RHOD"/>
    <property type="match status" value="1"/>
</dbReference>
<dbReference type="STRING" id="398673.A0A2P4ZSB0"/>
<feature type="binding site" evidence="14">
    <location>
        <begin position="114"/>
        <end position="118"/>
    </location>
    <ligand>
        <name>ATP</name>
        <dbReference type="ChEBI" id="CHEBI:30616"/>
    </ligand>
</feature>
<dbReference type="GO" id="GO:0006777">
    <property type="term" value="P:Mo-molybdopterin cofactor biosynthetic process"/>
    <property type="evidence" value="ECO:0007669"/>
    <property type="project" value="UniProtKB-UniRule"/>
</dbReference>
<dbReference type="PANTHER" id="PTHR10953:SF102">
    <property type="entry name" value="ADENYLYLTRANSFERASE AND SULFURTRANSFERASE MOCS3"/>
    <property type="match status" value="1"/>
</dbReference>
<protein>
    <recommendedName>
        <fullName evidence="14">Adenylyltransferase and sulfurtransferase uba4</fullName>
    </recommendedName>
    <alternativeName>
        <fullName evidence="14">Common component for nitrate reductase and xanthine dehydrogenase protein F</fullName>
    </alternativeName>
    <alternativeName>
        <fullName evidence="14">Ubiquitin-like protein activator 4</fullName>
    </alternativeName>
    <domain>
        <recommendedName>
            <fullName evidence="14">Molybdopterin-synthase adenylyltransferase</fullName>
            <ecNumber evidence="14">2.7.7.80</ecNumber>
        </recommendedName>
        <alternativeName>
            <fullName evidence="14">Adenylyltransferase uba4</fullName>
        </alternativeName>
        <alternativeName>
            <fullName evidence="14">Sulfur carrier protein MOCS2A adenylyltransferase</fullName>
        </alternativeName>
    </domain>
    <domain>
        <recommendedName>
            <fullName evidence="14">Molybdopterin-synthase sulfurtransferase</fullName>
            <ecNumber evidence="14">2.8.1.11</ecNumber>
        </recommendedName>
        <alternativeName>
            <fullName evidence="14">Sulfurtransferase uba4</fullName>
        </alternativeName>
        <alternativeName>
            <fullName evidence="14">Sulfur carrier protein MOCS2A sulfurtransferase</fullName>
        </alternativeName>
    </domain>
</protein>
<dbReference type="EC" id="2.7.7.80" evidence="14"/>
<evidence type="ECO:0000256" key="5">
    <source>
        <dbReference type="ARBA" id="ARBA00022695"/>
    </source>
</evidence>
<evidence type="ECO:0000256" key="14">
    <source>
        <dbReference type="HAMAP-Rule" id="MF_03049"/>
    </source>
</evidence>
<organism evidence="17 18">
    <name type="scientific">Trichoderma gamsii</name>
    <dbReference type="NCBI Taxonomy" id="398673"/>
    <lineage>
        <taxon>Eukaryota</taxon>
        <taxon>Fungi</taxon>
        <taxon>Dikarya</taxon>
        <taxon>Ascomycota</taxon>
        <taxon>Pezizomycotina</taxon>
        <taxon>Sordariomycetes</taxon>
        <taxon>Hypocreomycetidae</taxon>
        <taxon>Hypocreales</taxon>
        <taxon>Hypocreaceae</taxon>
        <taxon>Trichoderma</taxon>
    </lineage>
</organism>
<comment type="caution">
    <text evidence="17">The sequence shown here is derived from an EMBL/GenBank/DDBJ whole genome shotgun (WGS) entry which is preliminary data.</text>
</comment>
<keyword evidence="9 14" id="KW-0862">Zinc</keyword>
<dbReference type="EC" id="2.8.1.11" evidence="14"/>
<dbReference type="InterPro" id="IPR045886">
    <property type="entry name" value="ThiF/MoeB/HesA"/>
</dbReference>
<gene>
    <name evidence="14" type="primary">uba4</name>
    <name evidence="14" type="synonym">cnxF</name>
    <name evidence="17" type="ORF">TGAM01_v204126</name>
</gene>
<comment type="function">
    <text evidence="14">Plays a central role in 2-thiolation of mcm(5)S(2)U at tRNA wobble positions of cytosolic tRNA(Lys), tRNA(Glu) and tRNA(Gln). Also essential during biosynthesis of the molybdenum cofactor. Acts by mediating the C-terminal thiocarboxylation of sulfur carriers urm1 and MOCS2A. Its N-terminus first activates urm1 and MOCS2A as acyl-adenylates (-COAMP), then the persulfide sulfur on the catalytic cysteine is transferred to urm1 and MOCS2A to form thiocarboxylation (-COSH) of their C-terminus. The reaction probably involves hydrogen sulfide that is generated from the persulfide intermediate and that acts as nucleophile towards urm1 and MOCS2A. Subsequently, a transient disulfide bond is formed. Does not use thiosulfate as sulfur donor; nfs1 probably acting as a sulfur donor for thiocarboxylation reactions.</text>
</comment>
<keyword evidence="11 14" id="KW-0501">Molybdenum cofactor biosynthesis</keyword>
<dbReference type="FunFam" id="3.40.50.720:FF:000033">
    <property type="entry name" value="Adenylyltransferase and sulfurtransferase MOCS3"/>
    <property type="match status" value="1"/>
</dbReference>
<comment type="pathway">
    <text evidence="14">tRNA modification; 5-methoxycarbonylmethyl-2-thiouridine-tRNA biosynthesis.</text>
</comment>
<comment type="catalytic activity">
    <reaction evidence="14">
        <text>[molybdopterin-synthase sulfur-carrier protein]-C-terminal Gly-Gly-AMP + S-sulfanyl-L-cysteinyl-[cysteine desulfurase] + AH2 = [molybdopterin-synthase sulfur-carrier protein]-C-terminal-Gly-aminoethanethioate + L-cysteinyl-[cysteine desulfurase] + A + AMP + 2 H(+)</text>
        <dbReference type="Rhea" id="RHEA:48612"/>
        <dbReference type="Rhea" id="RHEA-COMP:12157"/>
        <dbReference type="Rhea" id="RHEA-COMP:12158"/>
        <dbReference type="Rhea" id="RHEA-COMP:12159"/>
        <dbReference type="Rhea" id="RHEA-COMP:19907"/>
        <dbReference type="ChEBI" id="CHEBI:13193"/>
        <dbReference type="ChEBI" id="CHEBI:15378"/>
        <dbReference type="ChEBI" id="CHEBI:17499"/>
        <dbReference type="ChEBI" id="CHEBI:29950"/>
        <dbReference type="ChEBI" id="CHEBI:61963"/>
        <dbReference type="ChEBI" id="CHEBI:90618"/>
        <dbReference type="ChEBI" id="CHEBI:232372"/>
        <dbReference type="ChEBI" id="CHEBI:456215"/>
        <dbReference type="EC" id="2.8.1.11"/>
    </reaction>
</comment>
<feature type="binding site" evidence="14">
    <location>
        <position position="131"/>
    </location>
    <ligand>
        <name>ATP</name>
        <dbReference type="ChEBI" id="CHEBI:30616"/>
    </ligand>
</feature>
<comment type="cofactor">
    <cofactor evidence="14">
        <name>Zn(2+)</name>
        <dbReference type="ChEBI" id="CHEBI:29105"/>
    </cofactor>
    <text evidence="14">Binds 1 zinc ion per subunit.</text>
</comment>
<dbReference type="SUPFAM" id="SSF69572">
    <property type="entry name" value="Activating enzymes of the ubiquitin-like proteins"/>
    <property type="match status" value="1"/>
</dbReference>
<dbReference type="GO" id="GO:0061604">
    <property type="term" value="F:molybdopterin-synthase sulfurtransferase activity"/>
    <property type="evidence" value="ECO:0007669"/>
    <property type="project" value="UniProtKB-EC"/>
</dbReference>
<keyword evidence="3 14" id="KW-0808">Transferase</keyword>
<feature type="binding site" evidence="14">
    <location>
        <position position="86"/>
    </location>
    <ligand>
        <name>ATP</name>
        <dbReference type="ChEBI" id="CHEBI:30616"/>
    </ligand>
</feature>
<dbReference type="Gene3D" id="3.40.50.720">
    <property type="entry name" value="NAD(P)-binding Rossmann-like Domain"/>
    <property type="match status" value="1"/>
</dbReference>
<keyword evidence="8" id="KW-0833">Ubl conjugation pathway</keyword>
<dbReference type="RefSeq" id="XP_018666145.1">
    <property type="nucleotide sequence ID" value="XM_018800680.1"/>
</dbReference>
<dbReference type="InterPro" id="IPR036873">
    <property type="entry name" value="Rhodanese-like_dom_sf"/>
</dbReference>
<feature type="binding site" evidence="14">
    <location>
        <position position="309"/>
    </location>
    <ligand>
        <name>Zn(2+)</name>
        <dbReference type="ChEBI" id="CHEBI:29105"/>
    </ligand>
</feature>
<evidence type="ECO:0000256" key="13">
    <source>
        <dbReference type="ARBA" id="ARBA00043893"/>
    </source>
</evidence>
<dbReference type="HAMAP" id="MF_03049">
    <property type="entry name" value="MOCS3_Uba4"/>
    <property type="match status" value="1"/>
</dbReference>
<evidence type="ECO:0000256" key="1">
    <source>
        <dbReference type="ARBA" id="ARBA00004514"/>
    </source>
</evidence>
<dbReference type="Pfam" id="PF00899">
    <property type="entry name" value="ThiF"/>
    <property type="match status" value="1"/>
</dbReference>
<dbReference type="GO" id="GO:0005829">
    <property type="term" value="C:cytosol"/>
    <property type="evidence" value="ECO:0007669"/>
    <property type="project" value="UniProtKB-SubCell"/>
</dbReference>
<feature type="binding site" evidence="14">
    <location>
        <position position="306"/>
    </location>
    <ligand>
        <name>Zn(2+)</name>
        <dbReference type="ChEBI" id="CHEBI:29105"/>
    </ligand>
</feature>
<dbReference type="GO" id="GO:0005524">
    <property type="term" value="F:ATP binding"/>
    <property type="evidence" value="ECO:0007669"/>
    <property type="project" value="UniProtKB-KW"/>
</dbReference>
<evidence type="ECO:0000256" key="11">
    <source>
        <dbReference type="ARBA" id="ARBA00023150"/>
    </source>
</evidence>
<evidence type="ECO:0000256" key="10">
    <source>
        <dbReference type="ARBA" id="ARBA00022840"/>
    </source>
</evidence>
<dbReference type="GO" id="GO:0004792">
    <property type="term" value="F:thiosulfate-cyanide sulfurtransferase activity"/>
    <property type="evidence" value="ECO:0007669"/>
    <property type="project" value="TreeGrafter"/>
</dbReference>
<feature type="coiled-coil region" evidence="15">
    <location>
        <begin position="4"/>
        <end position="31"/>
    </location>
</feature>
<dbReference type="AlphaFoldDB" id="A0A2P4ZSB0"/>
<dbReference type="Proteomes" id="UP000054821">
    <property type="component" value="Unassembled WGS sequence"/>
</dbReference>
<dbReference type="GO" id="GO:0002143">
    <property type="term" value="P:tRNA wobble position uridine thiolation"/>
    <property type="evidence" value="ECO:0007669"/>
    <property type="project" value="InterPro"/>
</dbReference>
<evidence type="ECO:0000256" key="15">
    <source>
        <dbReference type="SAM" id="Coils"/>
    </source>
</evidence>
<comment type="similarity">
    <text evidence="14">In the N-terminal section; belongs to the HesA/MoeB/ThiF family. UBA4 subfamily.</text>
</comment>
<dbReference type="GO" id="GO:0061605">
    <property type="term" value="F:molybdopterin-synthase adenylyltransferase activity"/>
    <property type="evidence" value="ECO:0007669"/>
    <property type="project" value="UniProtKB-EC"/>
</dbReference>
<evidence type="ECO:0000259" key="16">
    <source>
        <dbReference type="PROSITE" id="PS50206"/>
    </source>
</evidence>
<dbReference type="InterPro" id="IPR035985">
    <property type="entry name" value="Ubiquitin-activating_enz"/>
</dbReference>
<feature type="binding site" evidence="14">
    <location>
        <position position="107"/>
    </location>
    <ligand>
        <name>ATP</name>
        <dbReference type="ChEBI" id="CHEBI:30616"/>
    </ligand>
</feature>
<dbReference type="EMBL" id="JPDN02000011">
    <property type="protein sequence ID" value="PON27177.1"/>
    <property type="molecule type" value="Genomic_DNA"/>
</dbReference>
<evidence type="ECO:0000313" key="18">
    <source>
        <dbReference type="Proteomes" id="UP000054821"/>
    </source>
</evidence>
<keyword evidence="6 14" id="KW-0479">Metal-binding</keyword>
<dbReference type="GO" id="GO:0042292">
    <property type="term" value="F:URM1 activating enzyme activity"/>
    <property type="evidence" value="ECO:0007669"/>
    <property type="project" value="TreeGrafter"/>
</dbReference>
<dbReference type="UniPathway" id="UPA00344"/>
<feature type="binding site" evidence="14">
    <location>
        <position position="221"/>
    </location>
    <ligand>
        <name>Zn(2+)</name>
        <dbReference type="ChEBI" id="CHEBI:29105"/>
    </ligand>
</feature>
<dbReference type="Gene3D" id="3.40.250.10">
    <property type="entry name" value="Rhodanese-like domain"/>
    <property type="match status" value="1"/>
</dbReference>
<dbReference type="InterPro" id="IPR028885">
    <property type="entry name" value="MOCS3/Uba4"/>
</dbReference>
<evidence type="ECO:0000256" key="3">
    <source>
        <dbReference type="ARBA" id="ARBA00022679"/>
    </source>
</evidence>
<evidence type="ECO:0000256" key="7">
    <source>
        <dbReference type="ARBA" id="ARBA00022741"/>
    </source>
</evidence>
<keyword evidence="5" id="KW-0548">Nucleotidyltransferase</keyword>
<keyword evidence="7 14" id="KW-0547">Nucleotide-binding</keyword>
<feature type="active site" description="Glycyl thioester intermediate; for adenylyltransferase activity" evidence="14">
    <location>
        <position position="235"/>
    </location>
</feature>
<dbReference type="FunFam" id="3.40.250.10:FF:000014">
    <property type="entry name" value="Adenylyltransferase and sulfurtransferase MOCS3"/>
    <property type="match status" value="1"/>
</dbReference>
<feature type="domain" description="Rhodanese" evidence="16">
    <location>
        <begin position="357"/>
        <end position="461"/>
    </location>
</feature>
<comment type="function">
    <text evidence="13">Plays a central role in 2-thiolation of mcm(5)S(2)U at tRNA wobble positions of cytosolic tRNA(Lys), tRNA(Glu) and tRNA(Gln). Also essential during biosynthesis of the molybdenum cofactor. Acts by mediating the C-terminal thiocarboxylation of sulfur carriers urm1 and mocs2a. Its N-terminus first activates urm1 and mocs2a as acyl-adenylates (-COAMP), then the persulfide sulfur on the catalytic cysteine is transferred to urm1 and mocs2a to form thiocarboxylation (-COSH) of their C-terminus. The reaction probably involves hydrogen sulfide that is generated from the persulfide intermediate and that acts as a nucleophile towards urm1 and mocs2a. Subsequently, a transient disulfide bond is formed. Does not use thiosulfate as sulfur donor; nfs1 probably acting as a sulfur donor for thiocarboxylation reactions.</text>
</comment>
<evidence type="ECO:0000256" key="9">
    <source>
        <dbReference type="ARBA" id="ARBA00022833"/>
    </source>
</evidence>
<feature type="binding site" evidence="14">
    <location>
        <begin position="175"/>
        <end position="176"/>
    </location>
    <ligand>
        <name>ATP</name>
        <dbReference type="ChEBI" id="CHEBI:30616"/>
    </ligand>
</feature>
<name>A0A2P4ZSB0_9HYPO</name>
<evidence type="ECO:0000256" key="8">
    <source>
        <dbReference type="ARBA" id="ARBA00022786"/>
    </source>
</evidence>
<evidence type="ECO:0000313" key="17">
    <source>
        <dbReference type="EMBL" id="PON27177.1"/>
    </source>
</evidence>
<keyword evidence="15" id="KW-0175">Coiled coil</keyword>
<dbReference type="InterPro" id="IPR001763">
    <property type="entry name" value="Rhodanese-like_dom"/>
</dbReference>
<dbReference type="CDD" id="cd00757">
    <property type="entry name" value="ThiF_MoeB_HesA_family"/>
    <property type="match status" value="1"/>
</dbReference>
<evidence type="ECO:0000256" key="12">
    <source>
        <dbReference type="ARBA" id="ARBA00023268"/>
    </source>
</evidence>
<keyword evidence="10 14" id="KW-0067">ATP-binding</keyword>
<proteinExistence type="inferred from homology"/>
<dbReference type="CDD" id="cd01526">
    <property type="entry name" value="RHOD_ThiF"/>
    <property type="match status" value="1"/>
</dbReference>
<comment type="subcellular location">
    <subcellularLocation>
        <location evidence="1">Cytoplasm</location>
        <location evidence="1">Cytosol</location>
    </subcellularLocation>
</comment>
<evidence type="ECO:0000256" key="2">
    <source>
        <dbReference type="ARBA" id="ARBA00022490"/>
    </source>
</evidence>
<dbReference type="PANTHER" id="PTHR10953">
    <property type="entry name" value="UBIQUITIN-ACTIVATING ENZYME E1"/>
    <property type="match status" value="1"/>
</dbReference>
<keyword evidence="4 14" id="KW-0819">tRNA processing</keyword>
<accession>A0A2P4ZSB0</accession>
<feature type="binding site" evidence="14">
    <location>
        <position position="218"/>
    </location>
    <ligand>
        <name>Zn(2+)</name>
        <dbReference type="ChEBI" id="CHEBI:29105"/>
    </ligand>
</feature>
<sequence length="463" mass="50410">MDKIEHLRKEIAQREAELADLRARLAAEEKLSCAESEKKLDDEEWKWPLEEHDYQRYSRQMIVPNFGLQGQLHVKHAKVLLVGAGGLGCPAAAYLAGAGVGTLGLVDGDAVEVSNLHRQVAHATSRVGMMKVDSAVAYLKGLNPTITYNAHATHLTPQNAEEIVSQYDLVLDCTDHPTSRYLISDICVLLSKPLVSASAFQTSGQLIVLNNPPGKGPCYRCVFPKPPPPESVVGCGEGGIIGPVVGTMGVLQALEAIKLIVKGDHLKNGLINGDVEEVKQVGLLLFSAMGDVPFRTVRMRGKRKECFACSGDGTALTLNELKTSMDYVQFCGVNQPVKLLQPEERISVAEYERISQEHRSHLLLDVREKEHFGVCNIKGSINVPISRFTAHRGQGSDLTDLIPADVAPDSPIYIVCRVGNDSQIAAKKLKDLGVDRNGERFVGDILGGLKAWKETVDPSLPFI</sequence>
<comment type="pathway">
    <text evidence="14">Cofactor biosynthesis; molybdopterin biosynthesis.</text>
</comment>
<keyword evidence="12 14" id="KW-0511">Multifunctional enzyme</keyword>
<dbReference type="GO" id="GO:0046872">
    <property type="term" value="F:metal ion binding"/>
    <property type="evidence" value="ECO:0007669"/>
    <property type="project" value="UniProtKB-KW"/>
</dbReference>
<evidence type="ECO:0000256" key="4">
    <source>
        <dbReference type="ARBA" id="ARBA00022694"/>
    </source>
</evidence>
<dbReference type="InterPro" id="IPR000594">
    <property type="entry name" value="ThiF_NAD_FAD-bd"/>
</dbReference>
<keyword evidence="18" id="KW-1185">Reference proteome</keyword>
<dbReference type="GeneID" id="29980763"/>
<keyword evidence="2 14" id="KW-0963">Cytoplasm</keyword>
<evidence type="ECO:0000256" key="6">
    <source>
        <dbReference type="ARBA" id="ARBA00022723"/>
    </source>
</evidence>
<feature type="active site" description="Cysteine persulfide intermediate; for sulfurtransferase activity" evidence="14">
    <location>
        <position position="416"/>
    </location>
</feature>
<dbReference type="PROSITE" id="PS50206">
    <property type="entry name" value="RHODANESE_3"/>
    <property type="match status" value="1"/>
</dbReference>
<reference evidence="17 18" key="1">
    <citation type="journal article" date="2016" name="Genome Announc.">
        <title>Draft Whole-Genome Sequence of Trichoderma gamsii T6085, a Promising Biocontrol Agent of Fusarium Head Blight on Wheat.</title>
        <authorList>
            <person name="Baroncelli R."/>
            <person name="Zapparata A."/>
            <person name="Piaggeschi G."/>
            <person name="Sarrocco S."/>
            <person name="Vannacci G."/>
        </authorList>
    </citation>
    <scope>NUCLEOTIDE SEQUENCE [LARGE SCALE GENOMIC DNA]</scope>
    <source>
        <strain evidence="17 18">T6085</strain>
    </source>
</reference>
<comment type="catalytic activity">
    <reaction evidence="14">
        <text>[molybdopterin-synthase sulfur-carrier protein]-C-terminal Gly-Gly + ATP + H(+) = [molybdopterin-synthase sulfur-carrier protein]-C-terminal Gly-Gly-AMP + diphosphate</text>
        <dbReference type="Rhea" id="RHEA:43616"/>
        <dbReference type="Rhea" id="RHEA-COMP:12159"/>
        <dbReference type="Rhea" id="RHEA-COMP:12202"/>
        <dbReference type="ChEBI" id="CHEBI:15378"/>
        <dbReference type="ChEBI" id="CHEBI:30616"/>
        <dbReference type="ChEBI" id="CHEBI:33019"/>
        <dbReference type="ChEBI" id="CHEBI:90618"/>
        <dbReference type="ChEBI" id="CHEBI:90778"/>
        <dbReference type="EC" id="2.7.7.80"/>
    </reaction>
</comment>
<dbReference type="GO" id="GO:0032447">
    <property type="term" value="P:protein urmylation"/>
    <property type="evidence" value="ECO:0007669"/>
    <property type="project" value="TreeGrafter"/>
</dbReference>
<dbReference type="Pfam" id="PF00581">
    <property type="entry name" value="Rhodanese"/>
    <property type="match status" value="1"/>
</dbReference>
<dbReference type="UniPathway" id="UPA00988"/>